<dbReference type="Gene3D" id="2.40.260.10">
    <property type="entry name" value="Sortase"/>
    <property type="match status" value="1"/>
</dbReference>
<reference evidence="4" key="1">
    <citation type="journal article" date="2015" name="Genome Announc.">
        <title>Draft Genome Sequence of Chemolithoautotrophic Acetogenic Butanol-Producing Eubacterium limosum ATCC 8486.</title>
        <authorList>
            <person name="Song Y."/>
            <person name="Cho B.K."/>
        </authorList>
    </citation>
    <scope>NUCLEOTIDE SEQUENCE</scope>
    <source>
        <strain evidence="4">ATCC 8486</strain>
    </source>
</reference>
<dbReference type="NCBIfam" id="TIGR01076">
    <property type="entry name" value="sortase_fam"/>
    <property type="match status" value="1"/>
</dbReference>
<dbReference type="GO" id="GO:0016787">
    <property type="term" value="F:hydrolase activity"/>
    <property type="evidence" value="ECO:0007669"/>
    <property type="project" value="UniProtKB-KW"/>
</dbReference>
<dbReference type="AlphaFoldDB" id="A0AAC9QS63"/>
<accession>A0AAC9QS63</accession>
<dbReference type="SUPFAM" id="SSF63817">
    <property type="entry name" value="Sortase"/>
    <property type="match status" value="1"/>
</dbReference>
<name>A0AAC9QS63_EUBLI</name>
<evidence type="ECO:0000313" key="7">
    <source>
        <dbReference type="Proteomes" id="UP001215087"/>
    </source>
</evidence>
<dbReference type="InterPro" id="IPR005754">
    <property type="entry name" value="Sortase"/>
</dbReference>
<dbReference type="GeneID" id="68361657"/>
<sequence length="271" mass="30396">MRNKAMLLLIIVLISAGAGCILYPDMVYLLASQKQGQVIEDYQVSTEEMNQQRMDEEYQKAINYNEKLINPIIGDPFSEDAQDNAMDYAEILNVDGVMGTLEIPKIKVNLPIYHGTSESALSRGAGHLKNTALPVGGTGTHAVLTGHRGYEGARLFTDLDQLVIGDRFYLHVLDKTLTYEVDQILVVTPEQTEALKPVEKQDFVTLLTCTPYQINSHRLLVRGKRIKELPAEAEPETMEEPTPVKELLFSFVSLVGIASGIWHLKRRKKRE</sequence>
<keyword evidence="7" id="KW-1185">Reference proteome</keyword>
<keyword evidence="3" id="KW-0472">Membrane</keyword>
<evidence type="ECO:0000256" key="2">
    <source>
        <dbReference type="PIRSR" id="PIRSR605754-1"/>
    </source>
</evidence>
<dbReference type="InterPro" id="IPR023365">
    <property type="entry name" value="Sortase_dom-sf"/>
</dbReference>
<keyword evidence="3" id="KW-1133">Transmembrane helix</keyword>
<dbReference type="Proteomes" id="UP000192391">
    <property type="component" value="Chromosome"/>
</dbReference>
<keyword evidence="3" id="KW-0812">Transmembrane</keyword>
<proteinExistence type="predicted"/>
<dbReference type="NCBIfam" id="NF033745">
    <property type="entry name" value="class_C_sortase"/>
    <property type="match status" value="1"/>
</dbReference>
<feature type="active site" description="Acyl-thioester intermediate" evidence="2">
    <location>
        <position position="209"/>
    </location>
</feature>
<evidence type="ECO:0000256" key="3">
    <source>
        <dbReference type="SAM" id="Phobius"/>
    </source>
</evidence>
<dbReference type="RefSeq" id="WP_013378542.1">
    <property type="nucleotide sequence ID" value="NZ_CP019962.1"/>
</dbReference>
<reference evidence="6" key="2">
    <citation type="journal article" date="2017" name="Sci. Rep.">
        <title>Determination of the Genome and Primary Transcriptome of Syngas Fermenting Eubacterium limosum ATCC 8486.</title>
        <authorList>
            <person name="Song Y."/>
            <person name="Shin J."/>
            <person name="Jeong Y."/>
            <person name="Jin S."/>
            <person name="Lee J.K."/>
            <person name="Kim D.R."/>
            <person name="Kim S.C."/>
            <person name="Cho S."/>
            <person name="Cho B.K."/>
        </authorList>
    </citation>
    <scope>NUCLEOTIDE SEQUENCE [LARGE SCALE GENOMIC DNA]</scope>
    <source>
        <strain evidence="6">ATCC 8486</strain>
    </source>
</reference>
<feature type="active site" description="Proton donor/acceptor" evidence="2">
    <location>
        <position position="147"/>
    </location>
</feature>
<dbReference type="InterPro" id="IPR042002">
    <property type="entry name" value="Sortase_C"/>
</dbReference>
<evidence type="ECO:0000313" key="5">
    <source>
        <dbReference type="EMBL" id="MDE1472870.1"/>
    </source>
</evidence>
<evidence type="ECO:0000313" key="6">
    <source>
        <dbReference type="Proteomes" id="UP000192391"/>
    </source>
</evidence>
<protein>
    <submittedName>
        <fullName evidence="4">Class C sortase</fullName>
    </submittedName>
</protein>
<feature type="transmembrane region" description="Helical" evidence="3">
    <location>
        <begin position="247"/>
        <end position="264"/>
    </location>
</feature>
<dbReference type="Pfam" id="PF04203">
    <property type="entry name" value="Sortase"/>
    <property type="match status" value="1"/>
</dbReference>
<evidence type="ECO:0000256" key="1">
    <source>
        <dbReference type="ARBA" id="ARBA00022801"/>
    </source>
</evidence>
<reference evidence="5 7" key="4">
    <citation type="submission" date="2023-02" db="EMBL/GenBank/DDBJ databases">
        <title>Comparative genome analysis of Eubacterium limosum species.</title>
        <authorList>
            <person name="Bak J.E."/>
        </authorList>
    </citation>
    <scope>NUCLEOTIDE SEQUENCE [LARGE SCALE GENOMIC DNA]</scope>
    <source>
        <strain evidence="5 7">KGMB01548</strain>
    </source>
</reference>
<organism evidence="4 6">
    <name type="scientific">Eubacterium limosum</name>
    <dbReference type="NCBI Taxonomy" id="1736"/>
    <lineage>
        <taxon>Bacteria</taxon>
        <taxon>Bacillati</taxon>
        <taxon>Bacillota</taxon>
        <taxon>Clostridia</taxon>
        <taxon>Eubacteriales</taxon>
        <taxon>Eubacteriaceae</taxon>
        <taxon>Eubacterium</taxon>
    </lineage>
</organism>
<keyword evidence="1" id="KW-0378">Hydrolase</keyword>
<dbReference type="KEGG" id="elim:B2M23_04135"/>
<dbReference type="PROSITE" id="PS51257">
    <property type="entry name" value="PROKAR_LIPOPROTEIN"/>
    <property type="match status" value="1"/>
</dbReference>
<evidence type="ECO:0000313" key="4">
    <source>
        <dbReference type="EMBL" id="ARD64775.1"/>
    </source>
</evidence>
<dbReference type="EMBL" id="CP019962">
    <property type="protein sequence ID" value="ARD64775.1"/>
    <property type="molecule type" value="Genomic_DNA"/>
</dbReference>
<dbReference type="Proteomes" id="UP001215087">
    <property type="component" value="Unassembled WGS sequence"/>
</dbReference>
<dbReference type="EMBL" id="JAQSVD010000022">
    <property type="protein sequence ID" value="MDE1472870.1"/>
    <property type="molecule type" value="Genomic_DNA"/>
</dbReference>
<gene>
    <name evidence="4" type="ORF">B2M23_04135</name>
    <name evidence="5" type="ORF">PTZ04_21645</name>
</gene>
<reference evidence="4" key="3">
    <citation type="submission" date="2017-02" db="EMBL/GenBank/DDBJ databases">
        <title>Integrative analysis reveals regulation of autotrophic growth of syngas fermenting bacteria at the translational level.</title>
        <authorList>
            <person name="Song Y."/>
            <person name="Shin J."/>
            <person name="Jeong Y."/>
            <person name="Jin S."/>
            <person name="Kim D.R."/>
            <person name="Kim S.C."/>
            <person name="Cho S."/>
            <person name="Cho B.-K."/>
        </authorList>
    </citation>
    <scope>NUCLEOTIDE SEQUENCE</scope>
    <source>
        <strain evidence="4">ATCC 8486</strain>
    </source>
</reference>
<dbReference type="CDD" id="cd05827">
    <property type="entry name" value="Sortase_C"/>
    <property type="match status" value="1"/>
</dbReference>